<evidence type="ECO:0000313" key="2">
    <source>
        <dbReference type="Proteomes" id="UP000271241"/>
    </source>
</evidence>
<dbReference type="AlphaFoldDB" id="A0A4P9XL13"/>
<protein>
    <submittedName>
        <fullName evidence="1">Uncharacterized protein</fullName>
    </submittedName>
</protein>
<proteinExistence type="predicted"/>
<gene>
    <name evidence="1" type="ORF">THASP1DRAFT_31728</name>
</gene>
<accession>A0A4P9XL13</accession>
<keyword evidence="2" id="KW-1185">Reference proteome</keyword>
<evidence type="ECO:0000313" key="1">
    <source>
        <dbReference type="EMBL" id="RKP06456.1"/>
    </source>
</evidence>
<name>A0A4P9XL13_9FUNG</name>
<sequence length="151" mass="16540">MEFTSQTGDRWSFEMGYLREQRRKRGSSGVSRSTLEVPIEDDEVTAIWLPNPVSSQSGPPTWIGADTRSTPITLAIEDRMQHVLATLESGSSDCGEPFDSDEDRDALVDDVEVYVVAEPLSAPASGGSPNGMLLALPDVMPYSPNHNSRWL</sequence>
<reference evidence="2" key="1">
    <citation type="journal article" date="2018" name="Nat. Microbiol.">
        <title>Leveraging single-cell genomics to expand the fungal tree of life.</title>
        <authorList>
            <person name="Ahrendt S.R."/>
            <person name="Quandt C.A."/>
            <person name="Ciobanu D."/>
            <person name="Clum A."/>
            <person name="Salamov A."/>
            <person name="Andreopoulos B."/>
            <person name="Cheng J.F."/>
            <person name="Woyke T."/>
            <person name="Pelin A."/>
            <person name="Henrissat B."/>
            <person name="Reynolds N.K."/>
            <person name="Benny G.L."/>
            <person name="Smith M.E."/>
            <person name="James T.Y."/>
            <person name="Grigoriev I.V."/>
        </authorList>
    </citation>
    <scope>NUCLEOTIDE SEQUENCE [LARGE SCALE GENOMIC DNA]</scope>
    <source>
        <strain evidence="2">RSA 1356</strain>
    </source>
</reference>
<organism evidence="1 2">
    <name type="scientific">Thamnocephalis sphaerospora</name>
    <dbReference type="NCBI Taxonomy" id="78915"/>
    <lineage>
        <taxon>Eukaryota</taxon>
        <taxon>Fungi</taxon>
        <taxon>Fungi incertae sedis</taxon>
        <taxon>Zoopagomycota</taxon>
        <taxon>Zoopagomycotina</taxon>
        <taxon>Zoopagomycetes</taxon>
        <taxon>Zoopagales</taxon>
        <taxon>Sigmoideomycetaceae</taxon>
        <taxon>Thamnocephalis</taxon>
    </lineage>
</organism>
<dbReference type="EMBL" id="KZ992880">
    <property type="protein sequence ID" value="RKP06456.1"/>
    <property type="molecule type" value="Genomic_DNA"/>
</dbReference>
<dbReference type="Proteomes" id="UP000271241">
    <property type="component" value="Unassembled WGS sequence"/>
</dbReference>